<protein>
    <recommendedName>
        <fullName evidence="2">Glucose/Sorbosone dehydrogenase domain-containing protein</fullName>
    </recommendedName>
</protein>
<sequence>MIKTLLFAVVVVVGTARGEIELPACDGVPHAVDGAPYKNRFMTPSGTFKCPTVAGPVPLAQCLDFNGAAGTRCCDATSGTSLCPNEPCELVDFATAKTRCEAEGRRLCTTDEIITDALGEGSGCGFDHAPVWTLPSNLAATALAVRGKDGVFEVTIEEDGTVLYLATNGIYFDPLPEAGYDIEATSEGEVTRVKFRLVDVEANVVRSGMDETAPFTLGEALGGMDLALEATDYQLTATPFNGNLEGIPMTATFSVVEEPFNPVSEPVRLSDDNGTNVIQLQKVASFDAESQYDARVGGSTSRQRRINAMIPRGEYVYVVMESLGIIREVDVETGEYVEWFDVYEAVLNATGGARSLSITATFPHSGLRGLAFHDDFETNGLLYTSHLETHPADTEGMTYIGAILDDAVGDSVVAEWKLAPDGTIGNYRQLFRVSMPFFSGAEYPEADEGDDVNYENPIKQILLHEGNLYVCMGDGYVESVDAGGGRLNNAYGKILRVSPDGDADFEYTIPETNPFVGDDTYPDETYAVGFRNPHNIAVTEAGEILVVDIGRDNAEEVNLLASGGDYGWNEREGPFVHVGEGLLVGVGLDLPNDDADNGYAYPAALFGHEGGKQGATYREIIAQSIAGSCPVASHGSELDGRFFYGDFPAAGPIYYSYLDDIRDAVTLGDPDALTQAPTYLANIDYYDESGGLVLSTIHFRDVVNYESEIKLGATQTRNDMRMGCGPNGELLISSKRDGNIYTVLNSAPAA</sequence>
<dbReference type="InterPro" id="IPR012938">
    <property type="entry name" value="Glc/Sorbosone_DH"/>
</dbReference>
<gene>
    <name evidence="3" type="ORF">CTAYLR_009560</name>
</gene>
<comment type="caution">
    <text evidence="3">The sequence shown here is derived from an EMBL/GenBank/DDBJ whole genome shotgun (WGS) entry which is preliminary data.</text>
</comment>
<organism evidence="3 4">
    <name type="scientific">Chrysophaeum taylorii</name>
    <dbReference type="NCBI Taxonomy" id="2483200"/>
    <lineage>
        <taxon>Eukaryota</taxon>
        <taxon>Sar</taxon>
        <taxon>Stramenopiles</taxon>
        <taxon>Ochrophyta</taxon>
        <taxon>Pelagophyceae</taxon>
        <taxon>Pelagomonadales</taxon>
        <taxon>Pelagomonadaceae</taxon>
        <taxon>Chrysophaeum</taxon>
    </lineage>
</organism>
<evidence type="ECO:0000313" key="4">
    <source>
        <dbReference type="Proteomes" id="UP001230188"/>
    </source>
</evidence>
<dbReference type="PANTHER" id="PTHR19328:SF13">
    <property type="entry name" value="HIPL1 PROTEIN"/>
    <property type="match status" value="1"/>
</dbReference>
<dbReference type="PANTHER" id="PTHR19328">
    <property type="entry name" value="HEDGEHOG-INTERACTING PROTEIN"/>
    <property type="match status" value="1"/>
</dbReference>
<feature type="chain" id="PRO_5042141626" description="Glucose/Sorbosone dehydrogenase domain-containing protein" evidence="1">
    <location>
        <begin position="19"/>
        <end position="750"/>
    </location>
</feature>
<evidence type="ECO:0000259" key="2">
    <source>
        <dbReference type="Pfam" id="PF07995"/>
    </source>
</evidence>
<dbReference type="Pfam" id="PF07995">
    <property type="entry name" value="GSDH"/>
    <property type="match status" value="1"/>
</dbReference>
<dbReference type="AlphaFoldDB" id="A0AAD7XKK2"/>
<feature type="domain" description="Glucose/Sorbosone dehydrogenase" evidence="2">
    <location>
        <begin position="364"/>
        <end position="570"/>
    </location>
</feature>
<dbReference type="Proteomes" id="UP001230188">
    <property type="component" value="Unassembled WGS sequence"/>
</dbReference>
<evidence type="ECO:0000256" key="1">
    <source>
        <dbReference type="SAM" id="SignalP"/>
    </source>
</evidence>
<dbReference type="Gene3D" id="2.120.10.30">
    <property type="entry name" value="TolB, C-terminal domain"/>
    <property type="match status" value="1"/>
</dbReference>
<feature type="signal peptide" evidence="1">
    <location>
        <begin position="1"/>
        <end position="18"/>
    </location>
</feature>
<dbReference type="EMBL" id="JAQMWT010000249">
    <property type="protein sequence ID" value="KAJ8606753.1"/>
    <property type="molecule type" value="Genomic_DNA"/>
</dbReference>
<dbReference type="InterPro" id="IPR011042">
    <property type="entry name" value="6-blade_b-propeller_TolB-like"/>
</dbReference>
<dbReference type="SUPFAM" id="SSF50952">
    <property type="entry name" value="Soluble quinoprotein glucose dehydrogenase"/>
    <property type="match status" value="1"/>
</dbReference>
<accession>A0AAD7XKK2</accession>
<reference evidence="3" key="1">
    <citation type="submission" date="2023-01" db="EMBL/GenBank/DDBJ databases">
        <title>Metagenome sequencing of chrysophaentin producing Chrysophaeum taylorii.</title>
        <authorList>
            <person name="Davison J."/>
            <person name="Bewley C."/>
        </authorList>
    </citation>
    <scope>NUCLEOTIDE SEQUENCE</scope>
    <source>
        <strain evidence="3">NIES-1699</strain>
    </source>
</reference>
<proteinExistence type="predicted"/>
<dbReference type="InterPro" id="IPR011041">
    <property type="entry name" value="Quinoprot_gluc/sorb_DH_b-prop"/>
</dbReference>
<name>A0AAD7XKK2_9STRA</name>
<keyword evidence="4" id="KW-1185">Reference proteome</keyword>
<evidence type="ECO:0000313" key="3">
    <source>
        <dbReference type="EMBL" id="KAJ8606753.1"/>
    </source>
</evidence>
<keyword evidence="1" id="KW-0732">Signal</keyword>